<proteinExistence type="predicted"/>
<name>A0ABX0N9K4_9BURK</name>
<dbReference type="RefSeq" id="WP_167089812.1">
    <property type="nucleotide sequence ID" value="NZ_WHJG01000028.1"/>
</dbReference>
<evidence type="ECO:0000313" key="1">
    <source>
        <dbReference type="EMBL" id="NHZ82110.1"/>
    </source>
</evidence>
<dbReference type="EMBL" id="WHJG01000028">
    <property type="protein sequence ID" value="NHZ82110.1"/>
    <property type="molecule type" value="Genomic_DNA"/>
</dbReference>
<gene>
    <name evidence="1" type="ORF">F2P44_22930</name>
</gene>
<keyword evidence="2" id="KW-1185">Reference proteome</keyword>
<accession>A0ABX0N9K4</accession>
<dbReference type="Proteomes" id="UP000621455">
    <property type="component" value="Unassembled WGS sequence"/>
</dbReference>
<comment type="caution">
    <text evidence="1">The sequence shown here is derived from an EMBL/GenBank/DDBJ whole genome shotgun (WGS) entry which is preliminary data.</text>
</comment>
<evidence type="ECO:0000313" key="2">
    <source>
        <dbReference type="Proteomes" id="UP000621455"/>
    </source>
</evidence>
<protein>
    <submittedName>
        <fullName evidence="1">Uncharacterized protein</fullName>
    </submittedName>
</protein>
<organism evidence="1 2">
    <name type="scientific">Massilia frigida</name>
    <dbReference type="NCBI Taxonomy" id="2609281"/>
    <lineage>
        <taxon>Bacteria</taxon>
        <taxon>Pseudomonadati</taxon>
        <taxon>Pseudomonadota</taxon>
        <taxon>Betaproteobacteria</taxon>
        <taxon>Burkholderiales</taxon>
        <taxon>Oxalobacteraceae</taxon>
        <taxon>Telluria group</taxon>
        <taxon>Massilia</taxon>
    </lineage>
</organism>
<reference evidence="1 2" key="1">
    <citation type="submission" date="2019-10" db="EMBL/GenBank/DDBJ databases">
        <title>Taxonomy of Antarctic Massilia spp.: description of Massilia rubra sp. nov., Massilia aquatica sp. nov., Massilia mucilaginosa sp. nov., Massilia frigida sp. nov. isolated from streams, lakes and regoliths.</title>
        <authorList>
            <person name="Holochova P."/>
            <person name="Sedlacek I."/>
            <person name="Kralova S."/>
            <person name="Maslanova I."/>
            <person name="Busse H.-J."/>
            <person name="Stankova E."/>
            <person name="Vrbovska V."/>
            <person name="Kovarovic V."/>
            <person name="Bartak M."/>
            <person name="Svec P."/>
            <person name="Pantucek R."/>
        </authorList>
    </citation>
    <scope>NUCLEOTIDE SEQUENCE [LARGE SCALE GENOMIC DNA]</scope>
    <source>
        <strain evidence="1 2">CCM 8695</strain>
    </source>
</reference>
<sequence>MHQAELKSALRYFIDSCVDDDEVKRSATAWIALDPVPVKAILARITPHMRPMADADIGLWQTIMHFYM</sequence>